<protein>
    <recommendedName>
        <fullName evidence="3">Delta-aminolevulinic acid dehydratase</fullName>
    </recommendedName>
</protein>
<evidence type="ECO:0008006" key="3">
    <source>
        <dbReference type="Google" id="ProtNLM"/>
    </source>
</evidence>
<name>A0A512CC87_9BACT</name>
<sequence length="401" mass="46492">MSQATDFFSSFEQLAAFCSQEEYKGYDPYDSLNSKLFQSIPLLSKSRIAKLAWTQFFKRAPMNLRPLVGVPKEFNPKALGLFLTSYCNLYGIDPQSEYLEKINFFGDKILGLQTKGWSGSCWGYNFDWQARAFFQPKYTPTVVATTFIACALLDAYAITKREEFYIAARSACDFVLKDLYRTYDDKGDFSFSYSPLDKSVVFNASLLGARLLGRVYSISKEEELFDEAKKAVNFACGYQKENGAWSYGTLPFHHWIDNFHTGYNLECLSDYARYTGDHSFDDYMNKGFDYYIKTFFTSEGISKYYNNSTFPVDIHAPTQLLITLDKLGKFDTHKEMAVKVMEWTIENMQSPKGYFYYQINKHFTSKIPYMRWAQAWMFLSFTVLFKKETGFYKNANPKKGS</sequence>
<dbReference type="SUPFAM" id="SSF48208">
    <property type="entry name" value="Six-hairpin glycosidases"/>
    <property type="match status" value="1"/>
</dbReference>
<evidence type="ECO:0000313" key="2">
    <source>
        <dbReference type="Proteomes" id="UP000321301"/>
    </source>
</evidence>
<accession>A0A512CC87</accession>
<reference evidence="1 2" key="1">
    <citation type="submission" date="2019-07" db="EMBL/GenBank/DDBJ databases">
        <title>Whole genome shotgun sequence of Cyclobacterium qasimii NBRC 106168.</title>
        <authorList>
            <person name="Hosoyama A."/>
            <person name="Uohara A."/>
            <person name="Ohji S."/>
            <person name="Ichikawa N."/>
        </authorList>
    </citation>
    <scope>NUCLEOTIDE SEQUENCE [LARGE SCALE GENOMIC DNA]</scope>
    <source>
        <strain evidence="1 2">NBRC 106168</strain>
    </source>
</reference>
<dbReference type="Gene3D" id="1.50.10.20">
    <property type="match status" value="1"/>
</dbReference>
<proteinExistence type="predicted"/>
<dbReference type="Proteomes" id="UP000321301">
    <property type="component" value="Unassembled WGS sequence"/>
</dbReference>
<organism evidence="1 2">
    <name type="scientific">Cyclobacterium qasimii</name>
    <dbReference type="NCBI Taxonomy" id="1350429"/>
    <lineage>
        <taxon>Bacteria</taxon>
        <taxon>Pseudomonadati</taxon>
        <taxon>Bacteroidota</taxon>
        <taxon>Cytophagia</taxon>
        <taxon>Cytophagales</taxon>
        <taxon>Cyclobacteriaceae</taxon>
        <taxon>Cyclobacterium</taxon>
    </lineage>
</organism>
<dbReference type="InterPro" id="IPR008928">
    <property type="entry name" value="6-hairpin_glycosidase_sf"/>
</dbReference>
<comment type="caution">
    <text evidence="1">The sequence shown here is derived from an EMBL/GenBank/DDBJ whole genome shotgun (WGS) entry which is preliminary data.</text>
</comment>
<gene>
    <name evidence="1" type="ORF">CQA01_22640</name>
</gene>
<dbReference type="RefSeq" id="WP_040416544.1">
    <property type="nucleotide sequence ID" value="NZ_BJYV01000009.1"/>
</dbReference>
<dbReference type="EMBL" id="BJYV01000009">
    <property type="protein sequence ID" value="GEO21730.1"/>
    <property type="molecule type" value="Genomic_DNA"/>
</dbReference>
<keyword evidence="2" id="KW-1185">Reference proteome</keyword>
<dbReference type="AlphaFoldDB" id="A0A512CC87"/>
<dbReference type="GO" id="GO:0005975">
    <property type="term" value="P:carbohydrate metabolic process"/>
    <property type="evidence" value="ECO:0007669"/>
    <property type="project" value="InterPro"/>
</dbReference>
<evidence type="ECO:0000313" key="1">
    <source>
        <dbReference type="EMBL" id="GEO21730.1"/>
    </source>
</evidence>